<organism evidence="1 2">
    <name type="scientific">Candidatus Desantisbacteria bacterium CG2_30_40_21</name>
    <dbReference type="NCBI Taxonomy" id="1817895"/>
    <lineage>
        <taxon>Bacteria</taxon>
        <taxon>Candidatus Desantisiibacteriota</taxon>
    </lineage>
</organism>
<comment type="caution">
    <text evidence="1">The sequence shown here is derived from an EMBL/GenBank/DDBJ whole genome shotgun (WGS) entry which is preliminary data.</text>
</comment>
<evidence type="ECO:0000313" key="2">
    <source>
        <dbReference type="Proteomes" id="UP000183085"/>
    </source>
</evidence>
<sequence length="61" mass="7038">MKSNNESNVLMEKKATKNSAIVKNIVSRFTRGNVNLQMGNYLTKKDQDARKKVLEQYDFLS</sequence>
<name>A0A1J5DU92_9BACT</name>
<dbReference type="EMBL" id="MNYI01000142">
    <property type="protein sequence ID" value="OIP39636.1"/>
    <property type="molecule type" value="Genomic_DNA"/>
</dbReference>
<dbReference type="Proteomes" id="UP000183085">
    <property type="component" value="Unassembled WGS sequence"/>
</dbReference>
<dbReference type="STRING" id="1817895.AUJ95_05345"/>
<dbReference type="AlphaFoldDB" id="A0A1J5DU92"/>
<gene>
    <name evidence="1" type="ORF">AUJ95_05345</name>
</gene>
<evidence type="ECO:0000313" key="1">
    <source>
        <dbReference type="EMBL" id="OIP39636.1"/>
    </source>
</evidence>
<accession>A0A1J5DU92</accession>
<proteinExistence type="predicted"/>
<protein>
    <submittedName>
        <fullName evidence="1">Uncharacterized protein</fullName>
    </submittedName>
</protein>
<reference evidence="1 2" key="1">
    <citation type="journal article" date="2016" name="Environ. Microbiol.">
        <title>Genomic resolution of a cold subsurface aquifer community provides metabolic insights for novel microbes adapted to high CO concentrations.</title>
        <authorList>
            <person name="Probst A.J."/>
            <person name="Castelle C.J."/>
            <person name="Singh A."/>
            <person name="Brown C.T."/>
            <person name="Anantharaman K."/>
            <person name="Sharon I."/>
            <person name="Hug L.A."/>
            <person name="Burstein D."/>
            <person name="Emerson J.B."/>
            <person name="Thomas B.C."/>
            <person name="Banfield J.F."/>
        </authorList>
    </citation>
    <scope>NUCLEOTIDE SEQUENCE [LARGE SCALE GENOMIC DNA]</scope>
    <source>
        <strain evidence="1">CG2_30_40_21</strain>
    </source>
</reference>